<feature type="transmembrane region" description="Helical" evidence="12">
    <location>
        <begin position="265"/>
        <end position="290"/>
    </location>
</feature>
<evidence type="ECO:0000256" key="2">
    <source>
        <dbReference type="ARBA" id="ARBA00006434"/>
    </source>
</evidence>
<reference evidence="13 14" key="1">
    <citation type="submission" date="2023-02" db="EMBL/GenBank/DDBJ databases">
        <title>LHISI_Scaffold_Assembly.</title>
        <authorList>
            <person name="Stuart O.P."/>
            <person name="Cleave R."/>
            <person name="Magrath M.J.L."/>
            <person name="Mikheyev A.S."/>
        </authorList>
    </citation>
    <scope>NUCLEOTIDE SEQUENCE [LARGE SCALE GENOMIC DNA]</scope>
    <source>
        <strain evidence="13">Daus_M_001</strain>
        <tissue evidence="13">Leg muscle</tissue>
    </source>
</reference>
<evidence type="ECO:0000256" key="7">
    <source>
        <dbReference type="ARBA" id="ARBA00023053"/>
    </source>
</evidence>
<dbReference type="PANTHER" id="PTHR42985">
    <property type="entry name" value="SODIUM-COUPLED MONOCARBOXYLATE TRANSPORTER"/>
    <property type="match status" value="1"/>
</dbReference>
<evidence type="ECO:0000256" key="1">
    <source>
        <dbReference type="ARBA" id="ARBA00004651"/>
    </source>
</evidence>
<dbReference type="Proteomes" id="UP001159363">
    <property type="component" value="Chromosome 15"/>
</dbReference>
<keyword evidence="7" id="KW-0915">Sodium</keyword>
<evidence type="ECO:0000256" key="3">
    <source>
        <dbReference type="ARBA" id="ARBA00022448"/>
    </source>
</evidence>
<evidence type="ECO:0000313" key="14">
    <source>
        <dbReference type="Proteomes" id="UP001159363"/>
    </source>
</evidence>
<dbReference type="PROSITE" id="PS50283">
    <property type="entry name" value="NA_SOLUT_SYMP_3"/>
    <property type="match status" value="1"/>
</dbReference>
<organism evidence="13 14">
    <name type="scientific">Dryococelus australis</name>
    <dbReference type="NCBI Taxonomy" id="614101"/>
    <lineage>
        <taxon>Eukaryota</taxon>
        <taxon>Metazoa</taxon>
        <taxon>Ecdysozoa</taxon>
        <taxon>Arthropoda</taxon>
        <taxon>Hexapoda</taxon>
        <taxon>Insecta</taxon>
        <taxon>Pterygota</taxon>
        <taxon>Neoptera</taxon>
        <taxon>Polyneoptera</taxon>
        <taxon>Phasmatodea</taxon>
        <taxon>Verophasmatodea</taxon>
        <taxon>Anareolatae</taxon>
        <taxon>Phasmatidae</taxon>
        <taxon>Eurycanthinae</taxon>
        <taxon>Dryococelus</taxon>
    </lineage>
</organism>
<keyword evidence="8" id="KW-0406">Ion transport</keyword>
<comment type="similarity">
    <text evidence="2 11">Belongs to the sodium:solute symporter (SSF) (TC 2.A.21) family.</text>
</comment>
<keyword evidence="6 12" id="KW-1133">Transmembrane helix</keyword>
<sequence length="350" mass="38256">MTNGTAAEAVHFGWADYSAFGLMVALSTIVGSLIGVCGKQDTKVDYLLGGRSMKVMPIAVSLVFRYCAYEIGWPPTMRCSLVSDHRVGLVQAVIDSVCWKRSGEIPTLFNRPGGERQPAPVLDNHIFHQVNAPASHSTVTSGLACIRDVNTLPRPATSPEPVAHRGHLGPDFSQRQLRQIMRYLEMRFNKQVRFLVSLLFDISIFLYIPIAIYVPALAFNQVSGINLHIATLTVPATCILYTMLSSPPSFQGGLKAVVWTDFLQSFVTVGSSVIVIAIGVMHAGGIGVVFDRSNVGQRLELFNFDPSPLERSTFWTVTVGMTFAWLSSMAASQGMVQKIIALPDIHSARK</sequence>
<evidence type="ECO:0000256" key="6">
    <source>
        <dbReference type="ARBA" id="ARBA00022989"/>
    </source>
</evidence>
<dbReference type="Gene3D" id="1.20.1730.10">
    <property type="entry name" value="Sodium/glucose cotransporter"/>
    <property type="match status" value="1"/>
</dbReference>
<protein>
    <submittedName>
        <fullName evidence="13">Uncharacterized protein</fullName>
    </submittedName>
</protein>
<evidence type="ECO:0000313" key="13">
    <source>
        <dbReference type="EMBL" id="KAJ8866439.1"/>
    </source>
</evidence>
<accession>A0ABQ9G1S2</accession>
<name>A0ABQ9G1S2_9NEOP</name>
<feature type="transmembrane region" description="Helical" evidence="12">
    <location>
        <begin position="192"/>
        <end position="213"/>
    </location>
</feature>
<comment type="caution">
    <text evidence="13">The sequence shown here is derived from an EMBL/GenBank/DDBJ whole genome shotgun (WGS) entry which is preliminary data.</text>
</comment>
<feature type="transmembrane region" description="Helical" evidence="12">
    <location>
        <begin position="225"/>
        <end position="244"/>
    </location>
</feature>
<evidence type="ECO:0000256" key="8">
    <source>
        <dbReference type="ARBA" id="ARBA00023065"/>
    </source>
</evidence>
<evidence type="ECO:0000256" key="9">
    <source>
        <dbReference type="ARBA" id="ARBA00023136"/>
    </source>
</evidence>
<evidence type="ECO:0000256" key="10">
    <source>
        <dbReference type="ARBA" id="ARBA00023201"/>
    </source>
</evidence>
<dbReference type="InterPro" id="IPR001734">
    <property type="entry name" value="Na/solute_symporter"/>
</dbReference>
<evidence type="ECO:0000256" key="5">
    <source>
        <dbReference type="ARBA" id="ARBA00022692"/>
    </source>
</evidence>
<evidence type="ECO:0000256" key="4">
    <source>
        <dbReference type="ARBA" id="ARBA00022475"/>
    </source>
</evidence>
<dbReference type="EMBL" id="JARBHB010000016">
    <property type="protein sequence ID" value="KAJ8866439.1"/>
    <property type="molecule type" value="Genomic_DNA"/>
</dbReference>
<keyword evidence="10" id="KW-0739">Sodium transport</keyword>
<comment type="subcellular location">
    <subcellularLocation>
        <location evidence="1">Cell membrane</location>
        <topology evidence="1">Multi-pass membrane protein</topology>
    </subcellularLocation>
</comment>
<keyword evidence="9 12" id="KW-0472">Membrane</keyword>
<dbReference type="InterPro" id="IPR038377">
    <property type="entry name" value="Na/Glc_symporter_sf"/>
</dbReference>
<keyword evidence="5 12" id="KW-0812">Transmembrane</keyword>
<keyword evidence="4" id="KW-1003">Cell membrane</keyword>
<evidence type="ECO:0000256" key="11">
    <source>
        <dbReference type="RuleBase" id="RU362091"/>
    </source>
</evidence>
<evidence type="ECO:0000256" key="12">
    <source>
        <dbReference type="SAM" id="Phobius"/>
    </source>
</evidence>
<keyword evidence="3" id="KW-0813">Transport</keyword>
<dbReference type="InterPro" id="IPR051163">
    <property type="entry name" value="Sodium:Solute_Symporter_SSF"/>
</dbReference>
<proteinExistence type="inferred from homology"/>
<feature type="transmembrane region" description="Helical" evidence="12">
    <location>
        <begin position="312"/>
        <end position="331"/>
    </location>
</feature>
<dbReference type="Pfam" id="PF00474">
    <property type="entry name" value="SSF"/>
    <property type="match status" value="1"/>
</dbReference>
<gene>
    <name evidence="13" type="ORF">PR048_032282</name>
</gene>
<dbReference type="PANTHER" id="PTHR42985:SF21">
    <property type="entry name" value="SODIUM-DEPENDENT MULTIVITAMIN TRANSPORTER-LIKE PROTEIN"/>
    <property type="match status" value="1"/>
</dbReference>
<feature type="transmembrane region" description="Helical" evidence="12">
    <location>
        <begin position="20"/>
        <end position="38"/>
    </location>
</feature>
<keyword evidence="14" id="KW-1185">Reference proteome</keyword>